<dbReference type="PROSITE" id="PS51257">
    <property type="entry name" value="PROKAR_LIPOPROTEIN"/>
    <property type="match status" value="1"/>
</dbReference>
<gene>
    <name evidence="1" type="ORF">KMW28_21050</name>
</gene>
<evidence type="ECO:0000313" key="1">
    <source>
        <dbReference type="EMBL" id="QWG04913.1"/>
    </source>
</evidence>
<reference evidence="1 2" key="1">
    <citation type="submission" date="2021-05" db="EMBL/GenBank/DDBJ databases">
        <title>Comparative genomic studies on the polysaccharide-degrading batcterial strains of the Flammeovirga genus.</title>
        <authorList>
            <person name="Zewei F."/>
            <person name="Zheng Z."/>
            <person name="Yu L."/>
            <person name="Ruyue G."/>
            <person name="Yanhong M."/>
            <person name="Yuanyuan C."/>
            <person name="Jingyan G."/>
            <person name="Wenjun H."/>
        </authorList>
    </citation>
    <scope>NUCLEOTIDE SEQUENCE [LARGE SCALE GENOMIC DNA]</scope>
    <source>
        <strain evidence="1 2">NBRC:100898</strain>
    </source>
</reference>
<keyword evidence="2" id="KW-1185">Reference proteome</keyword>
<dbReference type="Proteomes" id="UP000678679">
    <property type="component" value="Chromosome 2"/>
</dbReference>
<name>A0AAX1NFG3_9BACT</name>
<dbReference type="RefSeq" id="WP_169662387.1">
    <property type="nucleotide sequence ID" value="NZ_CP076133.1"/>
</dbReference>
<dbReference type="KEGG" id="fya:KMW28_21050"/>
<dbReference type="AlphaFoldDB" id="A0AAX1NFG3"/>
<dbReference type="Pfam" id="PF14900">
    <property type="entry name" value="DUF4493"/>
    <property type="match status" value="1"/>
</dbReference>
<protein>
    <submittedName>
        <fullName evidence="1">DUF4493 domain-containing protein</fullName>
    </submittedName>
</protein>
<proteinExistence type="predicted"/>
<dbReference type="EMBL" id="CP076133">
    <property type="protein sequence ID" value="QWG04913.1"/>
    <property type="molecule type" value="Genomic_DNA"/>
</dbReference>
<evidence type="ECO:0000313" key="2">
    <source>
        <dbReference type="Proteomes" id="UP000678679"/>
    </source>
</evidence>
<dbReference type="InterPro" id="IPR027840">
    <property type="entry name" value="DUF4493"/>
</dbReference>
<organism evidence="1 2">
    <name type="scientific">Flammeovirga yaeyamensis</name>
    <dbReference type="NCBI Taxonomy" id="367791"/>
    <lineage>
        <taxon>Bacteria</taxon>
        <taxon>Pseudomonadati</taxon>
        <taxon>Bacteroidota</taxon>
        <taxon>Cytophagia</taxon>
        <taxon>Cytophagales</taxon>
        <taxon>Flammeovirgaceae</taxon>
        <taxon>Flammeovirga</taxon>
    </lineage>
</organism>
<accession>A0AAX1NFG3</accession>
<sequence length="395" mass="44231">MKTKHIITYVISIFLASSIFSCRMMESADLDIGHKKGEVAFNIEGDDSLIPVTYARTKGTMDISDFCVEIRNENGVLVKYFEKFSEMPNRLDMKIGQYSIKALSHLKQENAAFDAPYYEGATTFEVKENETSDVEVTCTLSNMKVSVNYDPNFETYFKDYHVVVSNGMKLGMLDFTKAEIRPGYFQVNPLELEMTVITRDDQTFSKTFTIKDVAARDHHQITFSPQVGDSGISIEIDDTTNDKEIDLDVPNEDLDPDAIISIEGDGFDIDQPLEISEGNEPAVVLNIEAGNGIDALKIRIESDILTPEELESVGLVEEFDIANTDPDSELGQALKALGFIGDTPIKNQKEIQFDLTEFMPLLTMLGTDETHHFHVTLIDNYGKEEVKTLTVNVIP</sequence>